<dbReference type="AlphaFoldDB" id="A0A2K3NRN0"/>
<reference evidence="2 3" key="2">
    <citation type="journal article" date="2017" name="Front. Plant Sci.">
        <title>Gene Classification and Mining of Molecular Markers Useful in Red Clover (Trifolium pratense) Breeding.</title>
        <authorList>
            <person name="Istvanek J."/>
            <person name="Dluhosova J."/>
            <person name="Dluhos P."/>
            <person name="Patkova L."/>
            <person name="Nedelnik J."/>
            <person name="Repkova J."/>
        </authorList>
    </citation>
    <scope>NUCLEOTIDE SEQUENCE [LARGE SCALE GENOMIC DNA]</scope>
    <source>
        <strain evidence="3">cv. Tatra</strain>
        <tissue evidence="2">Young leaves</tissue>
    </source>
</reference>
<organism evidence="2 3">
    <name type="scientific">Trifolium pratense</name>
    <name type="common">Red clover</name>
    <dbReference type="NCBI Taxonomy" id="57577"/>
    <lineage>
        <taxon>Eukaryota</taxon>
        <taxon>Viridiplantae</taxon>
        <taxon>Streptophyta</taxon>
        <taxon>Embryophyta</taxon>
        <taxon>Tracheophyta</taxon>
        <taxon>Spermatophyta</taxon>
        <taxon>Magnoliopsida</taxon>
        <taxon>eudicotyledons</taxon>
        <taxon>Gunneridae</taxon>
        <taxon>Pentapetalae</taxon>
        <taxon>rosids</taxon>
        <taxon>fabids</taxon>
        <taxon>Fabales</taxon>
        <taxon>Fabaceae</taxon>
        <taxon>Papilionoideae</taxon>
        <taxon>50 kb inversion clade</taxon>
        <taxon>NPAAA clade</taxon>
        <taxon>Hologalegina</taxon>
        <taxon>IRL clade</taxon>
        <taxon>Trifolieae</taxon>
        <taxon>Trifolium</taxon>
    </lineage>
</organism>
<comment type="caution">
    <text evidence="2">The sequence shown here is derived from an EMBL/GenBank/DDBJ whole genome shotgun (WGS) entry which is preliminary data.</text>
</comment>
<sequence length="125" mass="13883">MMGGGMPFLKSGGEESLYWRVESILLAEVVAFGENNMLERDTQPKATVKASALDPQKRNEIVDTEIVNIVAATTEKEAENSDDEQGSEASEFVEAPQRARYDAKEEMRNSQKRRPGTMGCLELEV</sequence>
<dbReference type="Proteomes" id="UP000236291">
    <property type="component" value="Unassembled WGS sequence"/>
</dbReference>
<evidence type="ECO:0000256" key="1">
    <source>
        <dbReference type="SAM" id="MobiDB-lite"/>
    </source>
</evidence>
<reference evidence="2 3" key="1">
    <citation type="journal article" date="2014" name="Am. J. Bot.">
        <title>Genome assembly and annotation for red clover (Trifolium pratense; Fabaceae).</title>
        <authorList>
            <person name="Istvanek J."/>
            <person name="Jaros M."/>
            <person name="Krenek A."/>
            <person name="Repkova J."/>
        </authorList>
    </citation>
    <scope>NUCLEOTIDE SEQUENCE [LARGE SCALE GENOMIC DNA]</scope>
    <source>
        <strain evidence="3">cv. Tatra</strain>
        <tissue evidence="2">Young leaves</tissue>
    </source>
</reference>
<feature type="compositionally biased region" description="Basic and acidic residues" evidence="1">
    <location>
        <begin position="97"/>
        <end position="109"/>
    </location>
</feature>
<gene>
    <name evidence="2" type="ORF">L195_g002147</name>
</gene>
<dbReference type="EMBL" id="ASHM01000926">
    <property type="protein sequence ID" value="PNY05692.1"/>
    <property type="molecule type" value="Genomic_DNA"/>
</dbReference>
<evidence type="ECO:0000313" key="2">
    <source>
        <dbReference type="EMBL" id="PNY05692.1"/>
    </source>
</evidence>
<evidence type="ECO:0000313" key="3">
    <source>
        <dbReference type="Proteomes" id="UP000236291"/>
    </source>
</evidence>
<accession>A0A2K3NRN0</accession>
<name>A0A2K3NRN0_TRIPR</name>
<protein>
    <submittedName>
        <fullName evidence="2">Uncharacterized protein</fullName>
    </submittedName>
</protein>
<proteinExistence type="predicted"/>
<feature type="region of interest" description="Disordered" evidence="1">
    <location>
        <begin position="73"/>
        <end position="125"/>
    </location>
</feature>